<reference evidence="2 3" key="3">
    <citation type="submission" date="2019-11" db="EMBL/GenBank/DDBJ databases">
        <title>A de novo genome assembly of a pear dwarfing rootstock.</title>
        <authorList>
            <person name="Wang F."/>
            <person name="Wang J."/>
            <person name="Li S."/>
            <person name="Zhang Y."/>
            <person name="Fang M."/>
            <person name="Ma L."/>
            <person name="Zhao Y."/>
            <person name="Jiang S."/>
        </authorList>
    </citation>
    <scope>NUCLEOTIDE SEQUENCE [LARGE SCALE GENOMIC DNA]</scope>
    <source>
        <strain evidence="2">S2</strain>
        <tissue evidence="2">Leaf</tissue>
    </source>
</reference>
<keyword evidence="1" id="KW-0472">Membrane</keyword>
<reference evidence="3" key="2">
    <citation type="submission" date="2019-10" db="EMBL/GenBank/DDBJ databases">
        <title>A de novo genome assembly of a pear dwarfing rootstock.</title>
        <authorList>
            <person name="Wang F."/>
            <person name="Wang J."/>
            <person name="Li S."/>
            <person name="Zhang Y."/>
            <person name="Fang M."/>
            <person name="Ma L."/>
            <person name="Zhao Y."/>
            <person name="Jiang S."/>
        </authorList>
    </citation>
    <scope>NUCLEOTIDE SEQUENCE [LARGE SCALE GENOMIC DNA]</scope>
</reference>
<organism evidence="2 3">
    <name type="scientific">Pyrus ussuriensis x Pyrus communis</name>
    <dbReference type="NCBI Taxonomy" id="2448454"/>
    <lineage>
        <taxon>Eukaryota</taxon>
        <taxon>Viridiplantae</taxon>
        <taxon>Streptophyta</taxon>
        <taxon>Embryophyta</taxon>
        <taxon>Tracheophyta</taxon>
        <taxon>Spermatophyta</taxon>
        <taxon>Magnoliopsida</taxon>
        <taxon>eudicotyledons</taxon>
        <taxon>Gunneridae</taxon>
        <taxon>Pentapetalae</taxon>
        <taxon>rosids</taxon>
        <taxon>fabids</taxon>
        <taxon>Rosales</taxon>
        <taxon>Rosaceae</taxon>
        <taxon>Amygdaloideae</taxon>
        <taxon>Maleae</taxon>
        <taxon>Pyrus</taxon>
    </lineage>
</organism>
<dbReference type="Proteomes" id="UP000327157">
    <property type="component" value="Chromosome 11"/>
</dbReference>
<keyword evidence="1" id="KW-1133">Transmembrane helix</keyword>
<reference evidence="2 3" key="1">
    <citation type="submission" date="2019-09" db="EMBL/GenBank/DDBJ databases">
        <authorList>
            <person name="Ou C."/>
        </authorList>
    </citation>
    <scope>NUCLEOTIDE SEQUENCE [LARGE SCALE GENOMIC DNA]</scope>
    <source>
        <strain evidence="2">S2</strain>
        <tissue evidence="2">Leaf</tissue>
    </source>
</reference>
<proteinExistence type="predicted"/>
<comment type="caution">
    <text evidence="2">The sequence shown here is derived from an EMBL/GenBank/DDBJ whole genome shotgun (WGS) entry which is preliminary data.</text>
</comment>
<evidence type="ECO:0000313" key="3">
    <source>
        <dbReference type="Proteomes" id="UP000327157"/>
    </source>
</evidence>
<keyword evidence="3" id="KW-1185">Reference proteome</keyword>
<gene>
    <name evidence="2" type="ORF">D8674_006710</name>
</gene>
<sequence length="115" mass="12859">MSKSAITIYNSLRQHPLPCSAERVIVDAGSNFTFFFPRLGCPEEAGGSAMSSRHTTAADFMLLSLLVDAALLAHQSLLLLIFQHPKGKDRDPSTKTTTHQFLQFKTVPFRLRPKW</sequence>
<keyword evidence="1" id="KW-0812">Transmembrane</keyword>
<evidence type="ECO:0000313" key="2">
    <source>
        <dbReference type="EMBL" id="KAB2606993.1"/>
    </source>
</evidence>
<dbReference type="AlphaFoldDB" id="A0A5N5FVA4"/>
<accession>A0A5N5FVA4</accession>
<protein>
    <submittedName>
        <fullName evidence="2">Phosphopantothenoylcysteine decarboxylase subunit VHS3-like</fullName>
    </submittedName>
</protein>
<evidence type="ECO:0000256" key="1">
    <source>
        <dbReference type="SAM" id="Phobius"/>
    </source>
</evidence>
<feature type="transmembrane region" description="Helical" evidence="1">
    <location>
        <begin position="60"/>
        <end position="82"/>
    </location>
</feature>
<name>A0A5N5FVA4_9ROSA</name>
<dbReference type="EMBL" id="SMOL01000559">
    <property type="protein sequence ID" value="KAB2606993.1"/>
    <property type="molecule type" value="Genomic_DNA"/>
</dbReference>